<reference evidence="4" key="2">
    <citation type="submission" date="2023-01" db="EMBL/GenBank/DDBJ databases">
        <title>Draft genome sequence of Algimonas porphyrae strain NBRC 108216.</title>
        <authorList>
            <person name="Sun Q."/>
            <person name="Mori K."/>
        </authorList>
    </citation>
    <scope>NUCLEOTIDE SEQUENCE</scope>
    <source>
        <strain evidence="4">NBRC 108216</strain>
    </source>
</reference>
<reference evidence="4" key="1">
    <citation type="journal article" date="2014" name="Int. J. Syst. Evol. Microbiol.">
        <title>Complete genome of a new Firmicutes species belonging to the dominant human colonic microbiota ('Ruminococcus bicirculans') reveals two chromosomes and a selective capacity to utilize plant glucans.</title>
        <authorList>
            <consortium name="NISC Comparative Sequencing Program"/>
            <person name="Wegmann U."/>
            <person name="Louis P."/>
            <person name="Goesmann A."/>
            <person name="Henrissat B."/>
            <person name="Duncan S.H."/>
            <person name="Flint H.J."/>
        </authorList>
    </citation>
    <scope>NUCLEOTIDE SEQUENCE</scope>
    <source>
        <strain evidence="4">NBRC 108216</strain>
    </source>
</reference>
<dbReference type="Pfam" id="PF00583">
    <property type="entry name" value="Acetyltransf_1"/>
    <property type="match status" value="1"/>
</dbReference>
<evidence type="ECO:0000256" key="2">
    <source>
        <dbReference type="ARBA" id="ARBA00023315"/>
    </source>
</evidence>
<dbReference type="PROSITE" id="PS51186">
    <property type="entry name" value="GNAT"/>
    <property type="match status" value="1"/>
</dbReference>
<protein>
    <submittedName>
        <fullName evidence="4">GNAT family acetyltransferase</fullName>
    </submittedName>
</protein>
<dbReference type="PANTHER" id="PTHR43877">
    <property type="entry name" value="AMINOALKYLPHOSPHONATE N-ACETYLTRANSFERASE-RELATED-RELATED"/>
    <property type="match status" value="1"/>
</dbReference>
<keyword evidence="1" id="KW-0808">Transferase</keyword>
<evidence type="ECO:0000259" key="3">
    <source>
        <dbReference type="PROSITE" id="PS51186"/>
    </source>
</evidence>
<dbReference type="PANTHER" id="PTHR43877:SF2">
    <property type="entry name" value="AMINOALKYLPHOSPHONATE N-ACETYLTRANSFERASE-RELATED"/>
    <property type="match status" value="1"/>
</dbReference>
<dbReference type="Gene3D" id="3.40.630.30">
    <property type="match status" value="1"/>
</dbReference>
<evidence type="ECO:0000313" key="5">
    <source>
        <dbReference type="Proteomes" id="UP001161390"/>
    </source>
</evidence>
<sequence>MGAAMIFRDAVEADLYAVVSLLADDVLGAERETLTDPLPPDYMSAFHELTQQSGNRLIVAVDGEGAVCACLQLTCIAGIARKGAKRALIEGVRVRTDYRGTGLGTQIFEYAIAEAREAGCHLVQLTTDKTRPDAHRFYERLGFEASHIGMKYRIER</sequence>
<proteinExistence type="predicted"/>
<dbReference type="InterPro" id="IPR000182">
    <property type="entry name" value="GNAT_dom"/>
</dbReference>
<dbReference type="InterPro" id="IPR016181">
    <property type="entry name" value="Acyl_CoA_acyltransferase"/>
</dbReference>
<keyword evidence="5" id="KW-1185">Reference proteome</keyword>
<dbReference type="InterPro" id="IPR050832">
    <property type="entry name" value="Bact_Acetyltransf"/>
</dbReference>
<keyword evidence="2" id="KW-0012">Acyltransferase</keyword>
<organism evidence="4 5">
    <name type="scientific">Algimonas porphyrae</name>
    <dbReference type="NCBI Taxonomy" id="1128113"/>
    <lineage>
        <taxon>Bacteria</taxon>
        <taxon>Pseudomonadati</taxon>
        <taxon>Pseudomonadota</taxon>
        <taxon>Alphaproteobacteria</taxon>
        <taxon>Maricaulales</taxon>
        <taxon>Robiginitomaculaceae</taxon>
        <taxon>Algimonas</taxon>
    </lineage>
</organism>
<name>A0ABQ5UYG4_9PROT</name>
<gene>
    <name evidence="4" type="ORF">GCM10007854_03710</name>
</gene>
<dbReference type="Proteomes" id="UP001161390">
    <property type="component" value="Unassembled WGS sequence"/>
</dbReference>
<feature type="domain" description="N-acetyltransferase" evidence="3">
    <location>
        <begin position="5"/>
        <end position="156"/>
    </location>
</feature>
<dbReference type="SUPFAM" id="SSF55729">
    <property type="entry name" value="Acyl-CoA N-acyltransferases (Nat)"/>
    <property type="match status" value="1"/>
</dbReference>
<evidence type="ECO:0000313" key="4">
    <source>
        <dbReference type="EMBL" id="GLQ19416.1"/>
    </source>
</evidence>
<dbReference type="CDD" id="cd04301">
    <property type="entry name" value="NAT_SF"/>
    <property type="match status" value="1"/>
</dbReference>
<dbReference type="EMBL" id="BSNJ01000001">
    <property type="protein sequence ID" value="GLQ19416.1"/>
    <property type="molecule type" value="Genomic_DNA"/>
</dbReference>
<accession>A0ABQ5UYG4</accession>
<evidence type="ECO:0000256" key="1">
    <source>
        <dbReference type="ARBA" id="ARBA00022679"/>
    </source>
</evidence>
<comment type="caution">
    <text evidence="4">The sequence shown here is derived from an EMBL/GenBank/DDBJ whole genome shotgun (WGS) entry which is preliminary data.</text>
</comment>